<comment type="similarity">
    <text evidence="1">Belongs to the LysR transcriptional regulatory family.</text>
</comment>
<keyword evidence="7" id="KW-1185">Reference proteome</keyword>
<protein>
    <submittedName>
        <fullName evidence="6">Transcriptional regulator, LysR family</fullName>
    </submittedName>
</protein>
<evidence type="ECO:0000313" key="7">
    <source>
        <dbReference type="Proteomes" id="UP000198407"/>
    </source>
</evidence>
<organism evidence="6 7">
    <name type="scientific">Pseudomonas japonica</name>
    <dbReference type="NCBI Taxonomy" id="256466"/>
    <lineage>
        <taxon>Bacteria</taxon>
        <taxon>Pseudomonadati</taxon>
        <taxon>Pseudomonadota</taxon>
        <taxon>Gammaproteobacteria</taxon>
        <taxon>Pseudomonadales</taxon>
        <taxon>Pseudomonadaceae</taxon>
        <taxon>Pseudomonas</taxon>
    </lineage>
</organism>
<name>A0A239GDX6_9PSED</name>
<dbReference type="InterPro" id="IPR036390">
    <property type="entry name" value="WH_DNA-bd_sf"/>
</dbReference>
<evidence type="ECO:0000256" key="4">
    <source>
        <dbReference type="ARBA" id="ARBA00023163"/>
    </source>
</evidence>
<dbReference type="AlphaFoldDB" id="A0A239GDX6"/>
<dbReference type="SUPFAM" id="SSF53850">
    <property type="entry name" value="Periplasmic binding protein-like II"/>
    <property type="match status" value="1"/>
</dbReference>
<dbReference type="EMBL" id="FZOL01000012">
    <property type="protein sequence ID" value="SNS67340.1"/>
    <property type="molecule type" value="Genomic_DNA"/>
</dbReference>
<dbReference type="Gene3D" id="3.40.190.290">
    <property type="match status" value="1"/>
</dbReference>
<dbReference type="InterPro" id="IPR036388">
    <property type="entry name" value="WH-like_DNA-bd_sf"/>
</dbReference>
<feature type="domain" description="HTH lysR-type" evidence="5">
    <location>
        <begin position="24"/>
        <end position="81"/>
    </location>
</feature>
<dbReference type="PANTHER" id="PTHR30126">
    <property type="entry name" value="HTH-TYPE TRANSCRIPTIONAL REGULATOR"/>
    <property type="match status" value="1"/>
</dbReference>
<dbReference type="Pfam" id="PF00126">
    <property type="entry name" value="HTH_1"/>
    <property type="match status" value="1"/>
</dbReference>
<dbReference type="CDD" id="cd05466">
    <property type="entry name" value="PBP2_LTTR_substrate"/>
    <property type="match status" value="1"/>
</dbReference>
<keyword evidence="2" id="KW-0805">Transcription regulation</keyword>
<gene>
    <name evidence="6" type="ORF">SAMN05444352_112117</name>
</gene>
<evidence type="ECO:0000256" key="2">
    <source>
        <dbReference type="ARBA" id="ARBA00023015"/>
    </source>
</evidence>
<dbReference type="GO" id="GO:0000976">
    <property type="term" value="F:transcription cis-regulatory region binding"/>
    <property type="evidence" value="ECO:0007669"/>
    <property type="project" value="TreeGrafter"/>
</dbReference>
<dbReference type="STRING" id="1215104.GCA_000730585_04254"/>
<dbReference type="GO" id="GO:0003700">
    <property type="term" value="F:DNA-binding transcription factor activity"/>
    <property type="evidence" value="ECO:0007669"/>
    <property type="project" value="InterPro"/>
</dbReference>
<proteinExistence type="inferred from homology"/>
<accession>A0A239GDX6</accession>
<keyword evidence="4" id="KW-0804">Transcription</keyword>
<sequence length="315" mass="34854">MAIDWITQIHNFYALDNQRESETVDLANLNAFIAIAETGSFSGAGERLHLTQPAISKRIAGLEQQLDVRLFDRLGREVSLTEAGRALLPRAYQIINVLDDTRRALTNLTGEVSGRLTLATSHHIGLHRLPPLLRAFTRQYPAVALDIQFLDSEVAYEEILHGRAEIAVITLAPEPHSLVRAVPVWDDPLDFVVAPEHPLARKAAAGLEDIAHHPAVFPGGNTFTHHIVRRLFEAQGLTPNIAMSTNYLETIKMMVSIGLAWSVLPRTMLDEQVASITLPGIQLTRQLGYILHTERTLSNAARAFMALLDSHARKA</sequence>
<reference evidence="7" key="1">
    <citation type="submission" date="2017-06" db="EMBL/GenBank/DDBJ databases">
        <authorList>
            <person name="Varghese N."/>
            <person name="Submissions S."/>
        </authorList>
    </citation>
    <scope>NUCLEOTIDE SEQUENCE [LARGE SCALE GENOMIC DNA]</scope>
    <source>
        <strain evidence="7">DSM 22348</strain>
    </source>
</reference>
<keyword evidence="3" id="KW-0238">DNA-binding</keyword>
<evidence type="ECO:0000259" key="5">
    <source>
        <dbReference type="PROSITE" id="PS50931"/>
    </source>
</evidence>
<dbReference type="Gene3D" id="1.10.10.10">
    <property type="entry name" value="Winged helix-like DNA-binding domain superfamily/Winged helix DNA-binding domain"/>
    <property type="match status" value="1"/>
</dbReference>
<evidence type="ECO:0000256" key="3">
    <source>
        <dbReference type="ARBA" id="ARBA00023125"/>
    </source>
</evidence>
<evidence type="ECO:0000313" key="6">
    <source>
        <dbReference type="EMBL" id="SNS67340.1"/>
    </source>
</evidence>
<dbReference type="InterPro" id="IPR005119">
    <property type="entry name" value="LysR_subst-bd"/>
</dbReference>
<dbReference type="PANTHER" id="PTHR30126:SF81">
    <property type="entry name" value="HTH-TYPE TRANSCRIPTIONAL REGULATOR ILVY"/>
    <property type="match status" value="1"/>
</dbReference>
<dbReference type="SUPFAM" id="SSF46785">
    <property type="entry name" value="Winged helix' DNA-binding domain"/>
    <property type="match status" value="1"/>
</dbReference>
<dbReference type="PROSITE" id="PS50931">
    <property type="entry name" value="HTH_LYSR"/>
    <property type="match status" value="1"/>
</dbReference>
<dbReference type="InterPro" id="IPR000847">
    <property type="entry name" value="LysR_HTH_N"/>
</dbReference>
<dbReference type="Proteomes" id="UP000198407">
    <property type="component" value="Unassembled WGS sequence"/>
</dbReference>
<evidence type="ECO:0000256" key="1">
    <source>
        <dbReference type="ARBA" id="ARBA00009437"/>
    </source>
</evidence>
<dbReference type="PRINTS" id="PR00039">
    <property type="entry name" value="HTHLYSR"/>
</dbReference>
<dbReference type="Pfam" id="PF03466">
    <property type="entry name" value="LysR_substrate"/>
    <property type="match status" value="1"/>
</dbReference>
<dbReference type="FunFam" id="1.10.10.10:FF:000001">
    <property type="entry name" value="LysR family transcriptional regulator"/>
    <property type="match status" value="1"/>
</dbReference>